<dbReference type="AlphaFoldDB" id="K2JTT8"/>
<comment type="caution">
    <text evidence="1">The sequence shown here is derived from an EMBL/GenBank/DDBJ whole genome shotgun (WGS) entry which is preliminary data.</text>
</comment>
<proteinExistence type="predicted"/>
<keyword evidence="2" id="KW-1185">Reference proteome</keyword>
<protein>
    <recommendedName>
        <fullName evidence="3">Nif11 domain-containing protein</fullName>
    </recommendedName>
</protein>
<dbReference type="Proteomes" id="UP000006746">
    <property type="component" value="Unassembled WGS sequence"/>
</dbReference>
<organism evidence="1 2">
    <name type="scientific">Oceanibaculum indicum P24</name>
    <dbReference type="NCBI Taxonomy" id="1207063"/>
    <lineage>
        <taxon>Bacteria</taxon>
        <taxon>Pseudomonadati</taxon>
        <taxon>Pseudomonadota</taxon>
        <taxon>Alphaproteobacteria</taxon>
        <taxon>Rhodospirillales</taxon>
        <taxon>Oceanibaculaceae</taxon>
        <taxon>Oceanibaculum</taxon>
    </lineage>
</organism>
<accession>K2JTT8</accession>
<evidence type="ECO:0000313" key="1">
    <source>
        <dbReference type="EMBL" id="EKE78893.1"/>
    </source>
</evidence>
<name>K2JTT8_9PROT</name>
<evidence type="ECO:0008006" key="3">
    <source>
        <dbReference type="Google" id="ProtNLM"/>
    </source>
</evidence>
<reference evidence="1 2" key="1">
    <citation type="journal article" date="2012" name="J. Bacteriol.">
        <title>Genome Sequence of Oceanibaculum indicum Type Strain P24.</title>
        <authorList>
            <person name="Lai Q."/>
            <person name="Shao Z."/>
        </authorList>
    </citation>
    <scope>NUCLEOTIDE SEQUENCE [LARGE SCALE GENOMIC DNA]</scope>
    <source>
        <strain evidence="1 2">P24</strain>
    </source>
</reference>
<dbReference type="RefSeq" id="WP_008942827.1">
    <property type="nucleotide sequence ID" value="NZ_AMRL01000001.1"/>
</dbReference>
<dbReference type="EMBL" id="AMRL01000001">
    <property type="protein sequence ID" value="EKE78893.1"/>
    <property type="molecule type" value="Genomic_DNA"/>
</dbReference>
<gene>
    <name evidence="1" type="ORF">P24_01040</name>
</gene>
<sequence>MATQTIEDFAARLDADQALAGQFVTCLQAAPEGGTVAAAVGFAAANGFAATPDEMQRYLTAVLQRNRELSDGALDSVSGGLPVFATTPGGWNRTGLWTYR</sequence>
<evidence type="ECO:0000313" key="2">
    <source>
        <dbReference type="Proteomes" id="UP000006746"/>
    </source>
</evidence>